<reference evidence="2 3" key="1">
    <citation type="journal article" date="2012" name="Proc. Natl. Acad. Sci. U.S.A.">
        <title>Comparative genomics of Ceriporiopsis subvermispora and Phanerochaete chrysosporium provide insight into selective ligninolysis.</title>
        <authorList>
            <person name="Fernandez-Fueyo E."/>
            <person name="Ruiz-Duenas F.J."/>
            <person name="Ferreira P."/>
            <person name="Floudas D."/>
            <person name="Hibbett D.S."/>
            <person name="Canessa P."/>
            <person name="Larrondo L.F."/>
            <person name="James T.Y."/>
            <person name="Seelenfreund D."/>
            <person name="Lobos S."/>
            <person name="Polanco R."/>
            <person name="Tello M."/>
            <person name="Honda Y."/>
            <person name="Watanabe T."/>
            <person name="Watanabe T."/>
            <person name="Ryu J.S."/>
            <person name="Kubicek C.P."/>
            <person name="Schmoll M."/>
            <person name="Gaskell J."/>
            <person name="Hammel K.E."/>
            <person name="St John F.J."/>
            <person name="Vanden Wymelenberg A."/>
            <person name="Sabat G."/>
            <person name="Splinter BonDurant S."/>
            <person name="Syed K."/>
            <person name="Yadav J.S."/>
            <person name="Doddapaneni H."/>
            <person name="Subramanian V."/>
            <person name="Lavin J.L."/>
            <person name="Oguiza J.A."/>
            <person name="Perez G."/>
            <person name="Pisabarro A.G."/>
            <person name="Ramirez L."/>
            <person name="Santoyo F."/>
            <person name="Master E."/>
            <person name="Coutinho P.M."/>
            <person name="Henrissat B."/>
            <person name="Lombard V."/>
            <person name="Magnuson J.K."/>
            <person name="Kuees U."/>
            <person name="Hori C."/>
            <person name="Igarashi K."/>
            <person name="Samejima M."/>
            <person name="Held B.W."/>
            <person name="Barry K.W."/>
            <person name="LaButti K.M."/>
            <person name="Lapidus A."/>
            <person name="Lindquist E.A."/>
            <person name="Lucas S.M."/>
            <person name="Riley R."/>
            <person name="Salamov A.A."/>
            <person name="Hoffmeister D."/>
            <person name="Schwenk D."/>
            <person name="Hadar Y."/>
            <person name="Yarden O."/>
            <person name="de Vries R.P."/>
            <person name="Wiebenga A."/>
            <person name="Stenlid J."/>
            <person name="Eastwood D."/>
            <person name="Grigoriev I.V."/>
            <person name="Berka R.M."/>
            <person name="Blanchette R.A."/>
            <person name="Kersten P."/>
            <person name="Martinez A.T."/>
            <person name="Vicuna R."/>
            <person name="Cullen D."/>
        </authorList>
    </citation>
    <scope>NUCLEOTIDE SEQUENCE [LARGE SCALE GENOMIC DNA]</scope>
    <source>
        <strain evidence="2 3">B</strain>
    </source>
</reference>
<evidence type="ECO:0000313" key="2">
    <source>
        <dbReference type="EMBL" id="EMD31623.1"/>
    </source>
</evidence>
<name>M2Q494_CERS8</name>
<evidence type="ECO:0000256" key="1">
    <source>
        <dbReference type="SAM" id="SignalP"/>
    </source>
</evidence>
<dbReference type="HOGENOM" id="CLU_1539828_0_0_1"/>
<sequence>MLPLLCAFCEHHILLYLMISTTHIFASGTSVGARMSIMNMCVPVGETQEDCACFELNRASHYATFAIRYHNDGLGSPVVNSVRLRWVFISNFDWAESQKLMIEQQAPPKDTYSLRAYIILKIPPAMAYSATHFPAHIPIYRGGYLGNNDAPQARERAALHGHAPRNRDRQLTTE</sequence>
<feature type="chain" id="PRO_5004023211" evidence="1">
    <location>
        <begin position="27"/>
        <end position="174"/>
    </location>
</feature>
<feature type="signal peptide" evidence="1">
    <location>
        <begin position="1"/>
        <end position="26"/>
    </location>
</feature>
<accession>M2Q494</accession>
<evidence type="ECO:0000313" key="3">
    <source>
        <dbReference type="Proteomes" id="UP000016930"/>
    </source>
</evidence>
<gene>
    <name evidence="2" type="ORF">CERSUDRAFT_127329</name>
</gene>
<organism evidence="2 3">
    <name type="scientific">Ceriporiopsis subvermispora (strain B)</name>
    <name type="common">White-rot fungus</name>
    <name type="synonym">Gelatoporia subvermispora</name>
    <dbReference type="NCBI Taxonomy" id="914234"/>
    <lineage>
        <taxon>Eukaryota</taxon>
        <taxon>Fungi</taxon>
        <taxon>Dikarya</taxon>
        <taxon>Basidiomycota</taxon>
        <taxon>Agaricomycotina</taxon>
        <taxon>Agaricomycetes</taxon>
        <taxon>Polyporales</taxon>
        <taxon>Gelatoporiaceae</taxon>
        <taxon>Gelatoporia</taxon>
    </lineage>
</organism>
<dbReference type="AlphaFoldDB" id="M2Q494"/>
<dbReference type="EMBL" id="KB445817">
    <property type="protein sequence ID" value="EMD31623.1"/>
    <property type="molecule type" value="Genomic_DNA"/>
</dbReference>
<keyword evidence="1" id="KW-0732">Signal</keyword>
<proteinExistence type="predicted"/>
<dbReference type="Proteomes" id="UP000016930">
    <property type="component" value="Unassembled WGS sequence"/>
</dbReference>
<protein>
    <submittedName>
        <fullName evidence="2">Uncharacterized protein</fullName>
    </submittedName>
</protein>
<keyword evidence="3" id="KW-1185">Reference proteome</keyword>